<dbReference type="GO" id="GO:0016853">
    <property type="term" value="F:isomerase activity"/>
    <property type="evidence" value="ECO:0007669"/>
    <property type="project" value="UniProtKB-KW"/>
</dbReference>
<dbReference type="Gene3D" id="1.10.12.10">
    <property type="entry name" value="Lyase 2-enoyl-coa Hydratase, Chain A, domain 2"/>
    <property type="match status" value="1"/>
</dbReference>
<dbReference type="Pfam" id="PF00378">
    <property type="entry name" value="ECH_1"/>
    <property type="match status" value="1"/>
</dbReference>
<dbReference type="AlphaFoldDB" id="A0A0U4WSZ7"/>
<sequence>MSATMNDASGRVSVAVSRGGAVATILIDRADKLNALTLDMLRQLEWVCEEIDRSPARVVLVRTAGTRVFCVGADITHFAGISAVQMWREWVATGHRAFARLASLRQPTIAVVDGLAVGGGFELALACDLRIVAQHAKVALPEGGLGTVPGWGGTERLTELAGRARAKELVFTRRQLTADEAQQWGVANLVVDAAEIDDETSRLVSEILLSAPVAIQLAKQIIDAAADGAASSVLEALASGVAAGTDDLIEGTNAFREKRAARFTDS</sequence>
<evidence type="ECO:0000313" key="6">
    <source>
        <dbReference type="EMBL" id="BAU31050.1"/>
    </source>
</evidence>
<dbReference type="Proteomes" id="UP000218965">
    <property type="component" value="Chromosome"/>
</dbReference>
<protein>
    <submittedName>
        <fullName evidence="6">Enoyl-CoA hydratase/isomerase</fullName>
    </submittedName>
</protein>
<comment type="catalytic activity">
    <reaction evidence="4">
        <text>a 4-saturated-(3S)-3-hydroxyacyl-CoA = a (3E)-enoyl-CoA + H2O</text>
        <dbReference type="Rhea" id="RHEA:20724"/>
        <dbReference type="ChEBI" id="CHEBI:15377"/>
        <dbReference type="ChEBI" id="CHEBI:58521"/>
        <dbReference type="ChEBI" id="CHEBI:137480"/>
        <dbReference type="EC" id="4.2.1.17"/>
    </reaction>
</comment>
<dbReference type="PANTHER" id="PTHR11941">
    <property type="entry name" value="ENOYL-COA HYDRATASE-RELATED"/>
    <property type="match status" value="1"/>
</dbReference>
<reference evidence="7" key="1">
    <citation type="submission" date="2015-12" db="EMBL/GenBank/DDBJ databases">
        <authorList>
            <person name="Shamseldin A."/>
            <person name="Moawad H."/>
            <person name="Abd El-Rahim W.M."/>
            <person name="Sadowsky M.J."/>
        </authorList>
    </citation>
    <scope>NUCLEOTIDE SEQUENCE [LARGE SCALE GENOMIC DNA]</scope>
    <source>
        <strain evidence="7">JAM AC0309</strain>
    </source>
</reference>
<organism evidence="6 7">
    <name type="scientific">Microcella alkaliphila</name>
    <dbReference type="NCBI Taxonomy" id="279828"/>
    <lineage>
        <taxon>Bacteria</taxon>
        <taxon>Bacillati</taxon>
        <taxon>Actinomycetota</taxon>
        <taxon>Actinomycetes</taxon>
        <taxon>Micrococcales</taxon>
        <taxon>Microbacteriaceae</taxon>
        <taxon>Microcella</taxon>
    </lineage>
</organism>
<comment type="catalytic activity">
    <reaction evidence="3">
        <text>a (3S)-3-hydroxyacyl-CoA = a (2E)-enoyl-CoA + H2O</text>
        <dbReference type="Rhea" id="RHEA:16105"/>
        <dbReference type="ChEBI" id="CHEBI:15377"/>
        <dbReference type="ChEBI" id="CHEBI:57318"/>
        <dbReference type="ChEBI" id="CHEBI:58856"/>
        <dbReference type="EC" id="4.2.1.17"/>
    </reaction>
</comment>
<evidence type="ECO:0000256" key="4">
    <source>
        <dbReference type="ARBA" id="ARBA00023717"/>
    </source>
</evidence>
<keyword evidence="6" id="KW-0413">Isomerase</keyword>
<accession>A0A0U4WSZ7</accession>
<evidence type="ECO:0000313" key="7">
    <source>
        <dbReference type="Proteomes" id="UP000218965"/>
    </source>
</evidence>
<dbReference type="InterPro" id="IPR001753">
    <property type="entry name" value="Enoyl-CoA_hydra/iso"/>
</dbReference>
<evidence type="ECO:0000256" key="2">
    <source>
        <dbReference type="ARBA" id="ARBA00023239"/>
    </source>
</evidence>
<dbReference type="Gene3D" id="3.90.226.10">
    <property type="entry name" value="2-enoyl-CoA Hydratase, Chain A, domain 1"/>
    <property type="match status" value="1"/>
</dbReference>
<dbReference type="EMBL" id="AP017315">
    <property type="protein sequence ID" value="BAU31050.1"/>
    <property type="molecule type" value="Genomic_DNA"/>
</dbReference>
<dbReference type="PROSITE" id="PS00166">
    <property type="entry name" value="ENOYL_COA_HYDRATASE"/>
    <property type="match status" value="1"/>
</dbReference>
<dbReference type="SUPFAM" id="SSF52096">
    <property type="entry name" value="ClpP/crotonase"/>
    <property type="match status" value="1"/>
</dbReference>
<dbReference type="CDD" id="cd06558">
    <property type="entry name" value="crotonase-like"/>
    <property type="match status" value="1"/>
</dbReference>
<dbReference type="InterPro" id="IPR018376">
    <property type="entry name" value="Enoyl-CoA_hyd/isom_CS"/>
</dbReference>
<gene>
    <name evidence="6" type="ORF">MalAC0309_0172</name>
</gene>
<dbReference type="InterPro" id="IPR014748">
    <property type="entry name" value="Enoyl-CoA_hydra_C"/>
</dbReference>
<dbReference type="GO" id="GO:0006635">
    <property type="term" value="P:fatty acid beta-oxidation"/>
    <property type="evidence" value="ECO:0007669"/>
    <property type="project" value="TreeGrafter"/>
</dbReference>
<dbReference type="GO" id="GO:0004300">
    <property type="term" value="F:enoyl-CoA hydratase activity"/>
    <property type="evidence" value="ECO:0007669"/>
    <property type="project" value="UniProtKB-EC"/>
</dbReference>
<dbReference type="KEGG" id="malk:MalAC0309_0172"/>
<dbReference type="OrthoDB" id="8452484at2"/>
<comment type="similarity">
    <text evidence="1 5">Belongs to the enoyl-CoA hydratase/isomerase family.</text>
</comment>
<dbReference type="PANTHER" id="PTHR11941:SF54">
    <property type="entry name" value="ENOYL-COA HYDRATASE, MITOCHONDRIAL"/>
    <property type="match status" value="1"/>
</dbReference>
<reference evidence="6 7" key="2">
    <citation type="submission" date="2016-01" db="EMBL/GenBank/DDBJ databases">
        <title>Microcella alkaliphila JAM AC0309 whole genome shotgun sequence.</title>
        <authorList>
            <person name="Kurata A."/>
            <person name="Hirose Y."/>
            <person name="Kishimoto N."/>
            <person name="Kobayashi T."/>
        </authorList>
    </citation>
    <scope>NUCLEOTIDE SEQUENCE [LARGE SCALE GENOMIC DNA]</scope>
    <source>
        <strain evidence="6 7">JAM AC0309</strain>
    </source>
</reference>
<evidence type="ECO:0000256" key="3">
    <source>
        <dbReference type="ARBA" id="ARBA00023709"/>
    </source>
</evidence>
<name>A0A0U4WSZ7_9MICO</name>
<evidence type="ECO:0000256" key="1">
    <source>
        <dbReference type="ARBA" id="ARBA00005254"/>
    </source>
</evidence>
<keyword evidence="2" id="KW-0456">Lyase</keyword>
<dbReference type="InterPro" id="IPR029045">
    <property type="entry name" value="ClpP/crotonase-like_dom_sf"/>
</dbReference>
<evidence type="ECO:0000256" key="5">
    <source>
        <dbReference type="RuleBase" id="RU003707"/>
    </source>
</evidence>
<proteinExistence type="inferred from homology"/>